<proteinExistence type="predicted"/>
<keyword evidence="2" id="KW-1185">Reference proteome</keyword>
<dbReference type="InterPro" id="IPR020355">
    <property type="entry name" value="Uncharacterised_YhcU"/>
</dbReference>
<evidence type="ECO:0000313" key="2">
    <source>
        <dbReference type="Proteomes" id="UP000602076"/>
    </source>
</evidence>
<reference evidence="1" key="1">
    <citation type="submission" date="2020-09" db="EMBL/GenBank/DDBJ databases">
        <title>Bacillus faecalis sp. nov., a moderately halophilic bacterium isolated from cow faeces.</title>
        <authorList>
            <person name="Jiang L."/>
            <person name="Lee J."/>
        </authorList>
    </citation>
    <scope>NUCLEOTIDE SEQUENCE</scope>
    <source>
        <strain evidence="1">AGMB 02131</strain>
    </source>
</reference>
<dbReference type="Pfam" id="PF17326">
    <property type="entry name" value="DUF5365"/>
    <property type="match status" value="1"/>
</dbReference>
<dbReference type="Proteomes" id="UP000602076">
    <property type="component" value="Unassembled WGS sequence"/>
</dbReference>
<dbReference type="EMBL" id="JACXSI010000003">
    <property type="protein sequence ID" value="MBD3107118.1"/>
    <property type="molecule type" value="Genomic_DNA"/>
</dbReference>
<protein>
    <submittedName>
        <fullName evidence="1">DUF5365 family protein</fullName>
    </submittedName>
</protein>
<evidence type="ECO:0000313" key="1">
    <source>
        <dbReference type="EMBL" id="MBD3107118.1"/>
    </source>
</evidence>
<comment type="caution">
    <text evidence="1">The sequence shown here is derived from an EMBL/GenBank/DDBJ whole genome shotgun (WGS) entry which is preliminary data.</text>
</comment>
<gene>
    <name evidence="1" type="ORF">IEO70_01885</name>
</gene>
<dbReference type="RefSeq" id="WP_190996667.1">
    <property type="nucleotide sequence ID" value="NZ_JACXSI010000003.1"/>
</dbReference>
<accession>A0A927CSK8</accession>
<sequence length="136" mass="15992">MKIVYGSTKEQDETIEQLLSYLRNSILPLYAAEEELAMYDGMGLLQFDSARKLYNGTLKEAFQVMSALQTVTLIIENEDKFDAEEYLKYIDKFNFNVDLLNYFGLFFPFNFQYFKNTGSQPQRNNDKTQLSAQYYM</sequence>
<organism evidence="1 2">
    <name type="scientific">Peribacillus faecalis</name>
    <dbReference type="NCBI Taxonomy" id="2772559"/>
    <lineage>
        <taxon>Bacteria</taxon>
        <taxon>Bacillati</taxon>
        <taxon>Bacillota</taxon>
        <taxon>Bacilli</taxon>
        <taxon>Bacillales</taxon>
        <taxon>Bacillaceae</taxon>
        <taxon>Peribacillus</taxon>
    </lineage>
</organism>
<name>A0A927CSK8_9BACI</name>
<dbReference type="AlphaFoldDB" id="A0A927CSK8"/>